<dbReference type="Proteomes" id="UP000192796">
    <property type="component" value="Unassembled WGS sequence"/>
</dbReference>
<dbReference type="STRING" id="1703345.A3860_20805"/>
<sequence>MKKAMVLSFLLVLVSFLSVNAQPAADSTISKSKAAKWFKKKEWLNGAPLKPHKSINQQEFARQYRINKTYWDKAFAWLKENNLQTIAKGKYPIDGDNVFASVTEDPSKDFDKTGWESHKKYIDLQCVITGDEKMGKWPVAEVTSVTKPYDETKDVANYTAPGKFYVIPAGTFIIFFPGEAHRPNITPGGNKVVKKIVIKIRAAS</sequence>
<accession>A0A1V9G1B0</accession>
<dbReference type="EMBL" id="LVYD01000042">
    <property type="protein sequence ID" value="OQP64411.1"/>
    <property type="molecule type" value="Genomic_DNA"/>
</dbReference>
<dbReference type="InterPro" id="IPR004375">
    <property type="entry name" value="NanQ/TabA/YiaL"/>
</dbReference>
<dbReference type="Gene3D" id="2.60.120.370">
    <property type="entry name" value="YhcH/YjgK/YiaL"/>
    <property type="match status" value="1"/>
</dbReference>
<reference evidence="2 3" key="1">
    <citation type="submission" date="2016-03" db="EMBL/GenBank/DDBJ databases">
        <title>Niastella vici sp. nov., isolated from farmland soil.</title>
        <authorList>
            <person name="Chen L."/>
            <person name="Wang D."/>
            <person name="Yang S."/>
            <person name="Wang G."/>
        </authorList>
    </citation>
    <scope>NUCLEOTIDE SEQUENCE [LARGE SCALE GENOMIC DNA]</scope>
    <source>
        <strain evidence="2 3">DJ57</strain>
    </source>
</reference>
<dbReference type="GO" id="GO:0005829">
    <property type="term" value="C:cytosol"/>
    <property type="evidence" value="ECO:0007669"/>
    <property type="project" value="TreeGrafter"/>
</dbReference>
<keyword evidence="1" id="KW-0732">Signal</keyword>
<gene>
    <name evidence="2" type="ORF">A3860_20805</name>
</gene>
<dbReference type="InterPro" id="IPR037012">
    <property type="entry name" value="NanQ/TabA/YiaL_sf"/>
</dbReference>
<dbReference type="AlphaFoldDB" id="A0A1V9G1B0"/>
<feature type="chain" id="PRO_5012845305" description="YhcH/YjgK/YiaL family protein" evidence="1">
    <location>
        <begin position="22"/>
        <end position="204"/>
    </location>
</feature>
<evidence type="ECO:0000256" key="1">
    <source>
        <dbReference type="SAM" id="SignalP"/>
    </source>
</evidence>
<proteinExistence type="predicted"/>
<dbReference type="RefSeq" id="WP_158085218.1">
    <property type="nucleotide sequence ID" value="NZ_LVYD01000042.1"/>
</dbReference>
<evidence type="ECO:0008006" key="4">
    <source>
        <dbReference type="Google" id="ProtNLM"/>
    </source>
</evidence>
<evidence type="ECO:0000313" key="2">
    <source>
        <dbReference type="EMBL" id="OQP64411.1"/>
    </source>
</evidence>
<evidence type="ECO:0000313" key="3">
    <source>
        <dbReference type="Proteomes" id="UP000192796"/>
    </source>
</evidence>
<dbReference type="NCBIfam" id="TIGR00022">
    <property type="entry name" value="YhcH/YjgK/YiaL family protein"/>
    <property type="match status" value="1"/>
</dbReference>
<organism evidence="2 3">
    <name type="scientific">Niastella vici</name>
    <dbReference type="NCBI Taxonomy" id="1703345"/>
    <lineage>
        <taxon>Bacteria</taxon>
        <taxon>Pseudomonadati</taxon>
        <taxon>Bacteroidota</taxon>
        <taxon>Chitinophagia</taxon>
        <taxon>Chitinophagales</taxon>
        <taxon>Chitinophagaceae</taxon>
        <taxon>Niastella</taxon>
    </lineage>
</organism>
<dbReference type="SUPFAM" id="SSF51197">
    <property type="entry name" value="Clavaminate synthase-like"/>
    <property type="match status" value="1"/>
</dbReference>
<dbReference type="PANTHER" id="PTHR34986">
    <property type="entry name" value="EVOLVED BETA-GALACTOSIDASE SUBUNIT BETA"/>
    <property type="match status" value="1"/>
</dbReference>
<protein>
    <recommendedName>
        <fullName evidence="4">YhcH/YjgK/YiaL family protein</fullName>
    </recommendedName>
</protein>
<keyword evidence="3" id="KW-1185">Reference proteome</keyword>
<comment type="caution">
    <text evidence="2">The sequence shown here is derived from an EMBL/GenBank/DDBJ whole genome shotgun (WGS) entry which is preliminary data.</text>
</comment>
<name>A0A1V9G1B0_9BACT</name>
<dbReference type="OrthoDB" id="9792756at2"/>
<feature type="signal peptide" evidence="1">
    <location>
        <begin position="1"/>
        <end position="21"/>
    </location>
</feature>
<dbReference type="PANTHER" id="PTHR34986:SF1">
    <property type="entry name" value="PROTEIN YIAL"/>
    <property type="match status" value="1"/>
</dbReference>
<dbReference type="Pfam" id="PF04074">
    <property type="entry name" value="DUF386"/>
    <property type="match status" value="1"/>
</dbReference>